<dbReference type="AlphaFoldDB" id="A0A0G1BI98"/>
<evidence type="ECO:0000256" key="7">
    <source>
        <dbReference type="HAMAP-Rule" id="MF_01325"/>
    </source>
</evidence>
<dbReference type="SUPFAM" id="SSF50447">
    <property type="entry name" value="Translation proteins"/>
    <property type="match status" value="1"/>
</dbReference>
<dbReference type="FunFam" id="2.40.30.10:FF:000004">
    <property type="entry name" value="50S ribosomal protein L3"/>
    <property type="match status" value="1"/>
</dbReference>
<gene>
    <name evidence="7" type="primary">rplC</name>
    <name evidence="9" type="ORF">UV11_C0035G0019</name>
</gene>
<dbReference type="PANTHER" id="PTHR11229:SF16">
    <property type="entry name" value="LARGE RIBOSOMAL SUBUNIT PROTEIN UL3C"/>
    <property type="match status" value="1"/>
</dbReference>
<keyword evidence="5 7" id="KW-0687">Ribonucleoprotein</keyword>
<keyword evidence="2 7" id="KW-0699">rRNA-binding</keyword>
<dbReference type="InterPro" id="IPR009000">
    <property type="entry name" value="Transl_B-barrel_sf"/>
</dbReference>
<comment type="similarity">
    <text evidence="1 7">Belongs to the universal ribosomal protein uL3 family.</text>
</comment>
<sequence length="204" mass="22396">MAKQILAEKIQMMELFDENGIVTPVTVVRVRQNIVTEIKTSDRDGYEALQIGFGSKKEKNITKPLKGHLKKSGAFPKVIKEFKMPAGDLKIGDKIEAAVFNAGDEVEVRGRVKGRGFQGVVKRHGFKGGPRTHGQKHSEREPGSIGSVWPQRVLKGKRMAGRMGGNMITVKNLKIVKIDPEVGLLYIKGALPGSRGTVIEIKSK</sequence>
<dbReference type="PATRIC" id="fig|1618659.3.peg.894"/>
<dbReference type="Gene3D" id="2.40.30.10">
    <property type="entry name" value="Translation factors"/>
    <property type="match status" value="1"/>
</dbReference>
<evidence type="ECO:0000256" key="6">
    <source>
        <dbReference type="ARBA" id="ARBA00035243"/>
    </source>
</evidence>
<feature type="region of interest" description="Disordered" evidence="8">
    <location>
        <begin position="126"/>
        <end position="146"/>
    </location>
</feature>
<dbReference type="HAMAP" id="MF_01325_B">
    <property type="entry name" value="Ribosomal_uL3_B"/>
    <property type="match status" value="1"/>
</dbReference>
<dbReference type="Gene3D" id="3.30.160.810">
    <property type="match status" value="1"/>
</dbReference>
<evidence type="ECO:0000256" key="3">
    <source>
        <dbReference type="ARBA" id="ARBA00022884"/>
    </source>
</evidence>
<organism evidence="9 10">
    <name type="scientific">Candidatus Giovannonibacteria bacterium GW2011_GWF2_42_19</name>
    <dbReference type="NCBI Taxonomy" id="1618659"/>
    <lineage>
        <taxon>Bacteria</taxon>
        <taxon>Candidatus Giovannoniibacteriota</taxon>
    </lineage>
</organism>
<dbReference type="InterPro" id="IPR000597">
    <property type="entry name" value="Ribosomal_uL3"/>
</dbReference>
<dbReference type="GO" id="GO:0003735">
    <property type="term" value="F:structural constituent of ribosome"/>
    <property type="evidence" value="ECO:0007669"/>
    <property type="project" value="UniProtKB-UniRule"/>
</dbReference>
<dbReference type="STRING" id="1618659.UV11_C0035G0019"/>
<evidence type="ECO:0000313" key="9">
    <source>
        <dbReference type="EMBL" id="KKS46036.1"/>
    </source>
</evidence>
<evidence type="ECO:0000256" key="8">
    <source>
        <dbReference type="SAM" id="MobiDB-lite"/>
    </source>
</evidence>
<reference evidence="9 10" key="1">
    <citation type="journal article" date="2015" name="Nature">
        <title>rRNA introns, odd ribosomes, and small enigmatic genomes across a large radiation of phyla.</title>
        <authorList>
            <person name="Brown C.T."/>
            <person name="Hug L.A."/>
            <person name="Thomas B.C."/>
            <person name="Sharon I."/>
            <person name="Castelle C.J."/>
            <person name="Singh A."/>
            <person name="Wilkins M.J."/>
            <person name="Williams K.H."/>
            <person name="Banfield J.F."/>
        </authorList>
    </citation>
    <scope>NUCLEOTIDE SEQUENCE [LARGE SCALE GENOMIC DNA]</scope>
</reference>
<dbReference type="GO" id="GO:0019843">
    <property type="term" value="F:rRNA binding"/>
    <property type="evidence" value="ECO:0007669"/>
    <property type="project" value="UniProtKB-UniRule"/>
</dbReference>
<dbReference type="NCBIfam" id="TIGR03625">
    <property type="entry name" value="L3_bact"/>
    <property type="match status" value="1"/>
</dbReference>
<comment type="caution">
    <text evidence="9">The sequence shown here is derived from an EMBL/GenBank/DDBJ whole genome shotgun (WGS) entry which is preliminary data.</text>
</comment>
<dbReference type="EMBL" id="LCDF01000035">
    <property type="protein sequence ID" value="KKS46036.1"/>
    <property type="molecule type" value="Genomic_DNA"/>
</dbReference>
<keyword evidence="3 7" id="KW-0694">RNA-binding</keyword>
<dbReference type="PANTHER" id="PTHR11229">
    <property type="entry name" value="50S RIBOSOMAL PROTEIN L3"/>
    <property type="match status" value="1"/>
</dbReference>
<dbReference type="InterPro" id="IPR019927">
    <property type="entry name" value="Ribosomal_uL3_bac/org-type"/>
</dbReference>
<dbReference type="GO" id="GO:0006412">
    <property type="term" value="P:translation"/>
    <property type="evidence" value="ECO:0007669"/>
    <property type="project" value="UniProtKB-UniRule"/>
</dbReference>
<evidence type="ECO:0000256" key="2">
    <source>
        <dbReference type="ARBA" id="ARBA00022730"/>
    </source>
</evidence>
<name>A0A0G1BI98_9BACT</name>
<proteinExistence type="inferred from homology"/>
<evidence type="ECO:0000256" key="5">
    <source>
        <dbReference type="ARBA" id="ARBA00023274"/>
    </source>
</evidence>
<comment type="function">
    <text evidence="7">One of the primary rRNA binding proteins, it binds directly near the 3'-end of the 23S rRNA, where it nucleates assembly of the 50S subunit.</text>
</comment>
<dbReference type="Proteomes" id="UP000034036">
    <property type="component" value="Unassembled WGS sequence"/>
</dbReference>
<comment type="subunit">
    <text evidence="7">Part of the 50S ribosomal subunit. Forms a cluster with proteins L14 and L19.</text>
</comment>
<accession>A0A0G1BI98</accession>
<dbReference type="Pfam" id="PF00297">
    <property type="entry name" value="Ribosomal_L3"/>
    <property type="match status" value="1"/>
</dbReference>
<protein>
    <recommendedName>
        <fullName evidence="6 7">Large ribosomal subunit protein uL3</fullName>
    </recommendedName>
</protein>
<dbReference type="FunFam" id="3.30.160.810:FF:000001">
    <property type="entry name" value="50S ribosomal protein L3"/>
    <property type="match status" value="1"/>
</dbReference>
<evidence type="ECO:0000313" key="10">
    <source>
        <dbReference type="Proteomes" id="UP000034036"/>
    </source>
</evidence>
<dbReference type="GO" id="GO:0022625">
    <property type="term" value="C:cytosolic large ribosomal subunit"/>
    <property type="evidence" value="ECO:0007669"/>
    <property type="project" value="TreeGrafter"/>
</dbReference>
<evidence type="ECO:0000256" key="1">
    <source>
        <dbReference type="ARBA" id="ARBA00006540"/>
    </source>
</evidence>
<evidence type="ECO:0000256" key="4">
    <source>
        <dbReference type="ARBA" id="ARBA00022980"/>
    </source>
</evidence>
<keyword evidence="4 7" id="KW-0689">Ribosomal protein</keyword>